<accession>A0ACC0V3V7</accession>
<gene>
    <name evidence="1" type="ORF">N3K66_004867</name>
</gene>
<evidence type="ECO:0000313" key="2">
    <source>
        <dbReference type="Proteomes" id="UP001163324"/>
    </source>
</evidence>
<dbReference type="EMBL" id="CM047943">
    <property type="protein sequence ID" value="KAI9900605.1"/>
    <property type="molecule type" value="Genomic_DNA"/>
</dbReference>
<dbReference type="Proteomes" id="UP001163324">
    <property type="component" value="Chromosome 4"/>
</dbReference>
<proteinExistence type="predicted"/>
<protein>
    <submittedName>
        <fullName evidence="1">Uncharacterized protein</fullName>
    </submittedName>
</protein>
<evidence type="ECO:0000313" key="1">
    <source>
        <dbReference type="EMBL" id="KAI9900605.1"/>
    </source>
</evidence>
<name>A0ACC0V3V7_9HYPO</name>
<comment type="caution">
    <text evidence="1">The sequence shown here is derived from an EMBL/GenBank/DDBJ whole genome shotgun (WGS) entry which is preliminary data.</text>
</comment>
<organism evidence="1 2">
    <name type="scientific">Trichothecium roseum</name>
    <dbReference type="NCBI Taxonomy" id="47278"/>
    <lineage>
        <taxon>Eukaryota</taxon>
        <taxon>Fungi</taxon>
        <taxon>Dikarya</taxon>
        <taxon>Ascomycota</taxon>
        <taxon>Pezizomycotina</taxon>
        <taxon>Sordariomycetes</taxon>
        <taxon>Hypocreomycetidae</taxon>
        <taxon>Hypocreales</taxon>
        <taxon>Hypocreales incertae sedis</taxon>
        <taxon>Trichothecium</taxon>
    </lineage>
</organism>
<sequence>MFSTFTGASKRPRNVNLSGGAGNPFTNTSWSPSAVSNATKTVTNAQADREKRQAERRRTKAACSIQRAWRGHRGRQSAAQLRRDAFDALYQESGNDPTCIPRAFNLLVDFFTTRRDDDINRLLIYVKWCKQAQLSQLSSPGVPKSKLERLIQILVEALDHEVSRRPEEVNSEPLFLLVRLAISQPELLTRHLDEYYRTLAKLCQASGIHAELEDTLFDAIQAPLIQDVEIPATYLDDNVDTSRDIGLQTKAYQTMVSRFLTQDIGTMEQQSQRLLRIFQFDKVERSILTSYATIRQQNSVEGLLQLLARYITLAQCSPKQSDTVVHLRVLQMQLATLAPDISHRAAIYQSSAAFSENTERGPMSDPLESALLKQLIGLVSHERLLRNQNHPDDEDFFSAIKPQLVDEPGTPSRIRSSSLSLADLKILTVFLKNTAFALHYKSREILNQQHSSSWGGSFGIDEGKRKANSSDSSTSLEPTQGPAIKTDLETFRGIITSVMKMLYERDSRNQFLPTGHWLMTDKLNKDGFIAAVIAEEERRNLENTPESSDEDDSDVDASPLVPRARYGMSAHGSRLTQHARMERLRHEQQKLQKDRKLAEMAPKLEILKHMPFVVPFDTRVKIFQQFIKLDMAQRRDELSFADMATGHSRLRGNIRRGHLFEDAYREFYKWGENLKDQIQITFLDEFEMPEAGIDGGGVTKEFLTSVTGDAFATAEDSTALSKFSVSDQGQLYPNPIAVDCMREQARNREAEGNNIDANLFVAEYLKRYEFLGRIIGKCLYEGILIDISFAGFFLLQWATAGSKDEAAYKGSMNDLRDMDEELYKGMLRLKNYTGDVSDLGIDFTIEDQVSLPDAPRKVISKRLIPNGDKIFVTNDNRLLYISYVARHRLVSQPALQTAAFLRGLRLIIRPSWLSMFNQSELQRLVGGDSRPIDLDDLRQNIMYSGLYEVGNDGLEHPTIVLFWKVLKTFTDSQVRDLLKYVTSTPRAPLLGFSQLRPIFTIRDAGRDEARLPSTSTCVNLLKLPLYTEEETLRQKLLYAISSNAGFDLS</sequence>
<keyword evidence="2" id="KW-1185">Reference proteome</keyword>
<reference evidence="1" key="1">
    <citation type="submission" date="2022-10" db="EMBL/GenBank/DDBJ databases">
        <title>Complete Genome of Trichothecium roseum strain YXFP-22015, a Plant Pathogen Isolated from Citrus.</title>
        <authorList>
            <person name="Wang Y."/>
            <person name="Zhu L."/>
        </authorList>
    </citation>
    <scope>NUCLEOTIDE SEQUENCE</scope>
    <source>
        <strain evidence="1">YXFP-22015</strain>
    </source>
</reference>